<evidence type="ECO:0000313" key="3">
    <source>
        <dbReference type="Proteomes" id="UP000317990"/>
    </source>
</evidence>
<evidence type="ECO:0000256" key="1">
    <source>
        <dbReference type="SAM" id="SignalP"/>
    </source>
</evidence>
<comment type="caution">
    <text evidence="2">The sequence shown here is derived from an EMBL/GenBank/DDBJ whole genome shotgun (WGS) entry which is preliminary data.</text>
</comment>
<evidence type="ECO:0000313" key="2">
    <source>
        <dbReference type="EMBL" id="TGG92577.1"/>
    </source>
</evidence>
<dbReference type="EMBL" id="SRMO01000062">
    <property type="protein sequence ID" value="TGG92577.1"/>
    <property type="molecule type" value="Genomic_DNA"/>
</dbReference>
<feature type="chain" id="PRO_5021852480" evidence="1">
    <location>
        <begin position="26"/>
        <end position="136"/>
    </location>
</feature>
<name>A0A524RNF2_9CHRO</name>
<reference evidence="2 3" key="1">
    <citation type="journal article" date="2019" name="mSystems">
        <title>Life at home and on the roam: Genomic adaptions reflect the dual lifestyle of an intracellular, facultative symbiont.</title>
        <authorList>
            <person name="Burgsdorf I."/>
        </authorList>
    </citation>
    <scope>NUCLEOTIDE SEQUENCE [LARGE SCALE GENOMIC DNA]</scope>
    <source>
        <strain evidence="2">277cV</strain>
    </source>
</reference>
<feature type="signal peptide" evidence="1">
    <location>
        <begin position="1"/>
        <end position="25"/>
    </location>
</feature>
<protein>
    <submittedName>
        <fullName evidence="2">Uncharacterized protein</fullName>
    </submittedName>
</protein>
<gene>
    <name evidence="2" type="ORF">ERJ67_05690</name>
</gene>
<sequence>MKLSLKLVVLLALLTAATAAGPAVANPPGGCARDYRLKPQYVPCMDGGYKNKGNSFWSPRWEAWARNLCSDKGKIVAKVDVKNAEDKTWHITNSNKREDSGYGRVRGIYYCLDISDDDTQPPVNIESVGGEPLIPE</sequence>
<accession>A0A524RNF2</accession>
<dbReference type="Proteomes" id="UP000317990">
    <property type="component" value="Unassembled WGS sequence"/>
</dbReference>
<proteinExistence type="predicted"/>
<dbReference type="AlphaFoldDB" id="A0A524RNF2"/>
<keyword evidence="1" id="KW-0732">Signal</keyword>
<organism evidence="2 3">
    <name type="scientific">Aphanocapsa feldmannii 277cV</name>
    <dbReference type="NCBI Taxonomy" id="2507553"/>
    <lineage>
        <taxon>Bacteria</taxon>
        <taxon>Bacillati</taxon>
        <taxon>Cyanobacteriota</taxon>
        <taxon>Cyanophyceae</taxon>
        <taxon>Oscillatoriophycideae</taxon>
        <taxon>Chroococcales</taxon>
        <taxon>Microcystaceae</taxon>
        <taxon>Aphanocapsa</taxon>
    </lineage>
</organism>